<dbReference type="SUPFAM" id="SSF53850">
    <property type="entry name" value="Periplasmic binding protein-like II"/>
    <property type="match status" value="1"/>
</dbReference>
<dbReference type="PIRSF" id="PIRSF002741">
    <property type="entry name" value="MppA"/>
    <property type="match status" value="1"/>
</dbReference>
<comment type="similarity">
    <text evidence="2">Belongs to the bacterial solute-binding protein 5 family.</text>
</comment>
<comment type="subcellular location">
    <subcellularLocation>
        <location evidence="1">Cell envelope</location>
    </subcellularLocation>
</comment>
<dbReference type="AlphaFoldDB" id="A0A2M9C0J9"/>
<dbReference type="InterPro" id="IPR039424">
    <property type="entry name" value="SBP_5"/>
</dbReference>
<dbReference type="InterPro" id="IPR030678">
    <property type="entry name" value="Peptide/Ni-bd"/>
</dbReference>
<comment type="caution">
    <text evidence="7">The sequence shown here is derived from an EMBL/GenBank/DDBJ whole genome shotgun (WGS) entry which is preliminary data.</text>
</comment>
<gene>
    <name evidence="7" type="ORF">CLV54_1496</name>
</gene>
<dbReference type="OrthoDB" id="9764591at2"/>
<evidence type="ECO:0000256" key="2">
    <source>
        <dbReference type="ARBA" id="ARBA00005695"/>
    </source>
</evidence>
<feature type="chain" id="PRO_5014889733" evidence="5">
    <location>
        <begin position="25"/>
        <end position="539"/>
    </location>
</feature>
<dbReference type="InterPro" id="IPR000914">
    <property type="entry name" value="SBP_5_dom"/>
</dbReference>
<dbReference type="PANTHER" id="PTHR30290">
    <property type="entry name" value="PERIPLASMIC BINDING COMPONENT OF ABC TRANSPORTER"/>
    <property type="match status" value="1"/>
</dbReference>
<evidence type="ECO:0000256" key="1">
    <source>
        <dbReference type="ARBA" id="ARBA00004196"/>
    </source>
</evidence>
<proteinExistence type="inferred from homology"/>
<dbReference type="EMBL" id="PGFB01000002">
    <property type="protein sequence ID" value="PJJ63820.1"/>
    <property type="molecule type" value="Genomic_DNA"/>
</dbReference>
<evidence type="ECO:0000259" key="6">
    <source>
        <dbReference type="Pfam" id="PF00496"/>
    </source>
</evidence>
<dbReference type="GO" id="GO:0043190">
    <property type="term" value="C:ATP-binding cassette (ABC) transporter complex"/>
    <property type="evidence" value="ECO:0007669"/>
    <property type="project" value="InterPro"/>
</dbReference>
<feature type="signal peptide" evidence="5">
    <location>
        <begin position="1"/>
        <end position="24"/>
    </location>
</feature>
<dbReference type="CDD" id="cd00995">
    <property type="entry name" value="PBP2_NikA_DppA_OppA_like"/>
    <property type="match status" value="1"/>
</dbReference>
<dbReference type="RefSeq" id="WP_100344278.1">
    <property type="nucleotide sequence ID" value="NZ_PGFB01000002.1"/>
</dbReference>
<dbReference type="Gene3D" id="3.40.190.10">
    <property type="entry name" value="Periplasmic binding protein-like II"/>
    <property type="match status" value="1"/>
</dbReference>
<protein>
    <submittedName>
        <fullName evidence="7">Peptide/nickel transport system substrate-binding protein</fullName>
    </submittedName>
</protein>
<evidence type="ECO:0000313" key="7">
    <source>
        <dbReference type="EMBL" id="PJJ63820.1"/>
    </source>
</evidence>
<dbReference type="GO" id="GO:1904680">
    <property type="term" value="F:peptide transmembrane transporter activity"/>
    <property type="evidence" value="ECO:0007669"/>
    <property type="project" value="TreeGrafter"/>
</dbReference>
<name>A0A2M9C0J9_9MICO</name>
<accession>A0A2M9C0J9</accession>
<organism evidence="7 8">
    <name type="scientific">Compostimonas suwonensis</name>
    <dbReference type="NCBI Taxonomy" id="1048394"/>
    <lineage>
        <taxon>Bacteria</taxon>
        <taxon>Bacillati</taxon>
        <taxon>Actinomycetota</taxon>
        <taxon>Actinomycetes</taxon>
        <taxon>Micrococcales</taxon>
        <taxon>Microbacteriaceae</taxon>
        <taxon>Compostimonas</taxon>
    </lineage>
</organism>
<evidence type="ECO:0000256" key="5">
    <source>
        <dbReference type="SAM" id="SignalP"/>
    </source>
</evidence>
<dbReference type="GO" id="GO:0030313">
    <property type="term" value="C:cell envelope"/>
    <property type="evidence" value="ECO:0007669"/>
    <property type="project" value="UniProtKB-SubCell"/>
</dbReference>
<keyword evidence="8" id="KW-1185">Reference proteome</keyword>
<dbReference type="PANTHER" id="PTHR30290:SF10">
    <property type="entry name" value="PERIPLASMIC OLIGOPEPTIDE-BINDING PROTEIN-RELATED"/>
    <property type="match status" value="1"/>
</dbReference>
<evidence type="ECO:0000256" key="3">
    <source>
        <dbReference type="ARBA" id="ARBA00022448"/>
    </source>
</evidence>
<dbReference type="Proteomes" id="UP000230161">
    <property type="component" value="Unassembled WGS sequence"/>
</dbReference>
<dbReference type="Pfam" id="PF00496">
    <property type="entry name" value="SBP_bac_5"/>
    <property type="match status" value="1"/>
</dbReference>
<evidence type="ECO:0000313" key="8">
    <source>
        <dbReference type="Proteomes" id="UP000230161"/>
    </source>
</evidence>
<dbReference type="PROSITE" id="PS51257">
    <property type="entry name" value="PROKAR_LIPOPROTEIN"/>
    <property type="match status" value="1"/>
</dbReference>
<dbReference type="Gene3D" id="3.10.105.10">
    <property type="entry name" value="Dipeptide-binding Protein, Domain 3"/>
    <property type="match status" value="1"/>
</dbReference>
<sequence>MKIRQWSTALVIAGVLAMTGCALNEDGSTNEATNGDTTLRIGTTTDVTNFNPFQTLSKTDNWVLNAMYPHLQRIDENAQKVPELADSYEYTDDGMTAVFTLRDDFVWSDGEPVTSEDVKFSAESIMQYHMSNVAAKLQWVTSIETPDPTTVEFHLSQPYATFAEGISFWMPVAPEHIFADAGDLTKFTNDQEPGGWVGAGAYVLDSYTKGQRYVMKANPDYPYAPDGGAAVKTIEWVVYPDVNTMTLALRNGEIDLMAPPVTASAAESLEGDDNIGLEQVGSLGYADITYNVQKGALGDVAVREAISKTVDTDSIIATILQGLGEPIVGPVSPIFPDYYDTGLEPYGFDPGAAKTMLQDAGYADADGDGMFDDLSFSMICDGSNPNMTRVAEVVHGDAAKAGIDITIGCAERNTFLAQQKGGEYDIILSEHAVYDNPMDQLRSVYLSSNPGGINYNHVEDPQLDALINDAAGTVDESARIPKVKAIADYVYDQALLQPLYVQDFNFAYRSDRFTGFVPSPSDLLGMVTGYSLSHVEPVS</sequence>
<reference evidence="7 8" key="1">
    <citation type="submission" date="2017-11" db="EMBL/GenBank/DDBJ databases">
        <title>Genomic Encyclopedia of Archaeal and Bacterial Type Strains, Phase II (KMG-II): From Individual Species to Whole Genera.</title>
        <authorList>
            <person name="Goeker M."/>
        </authorList>
    </citation>
    <scope>NUCLEOTIDE SEQUENCE [LARGE SCALE GENOMIC DNA]</scope>
    <source>
        <strain evidence="7 8">DSM 25625</strain>
    </source>
</reference>
<feature type="domain" description="Solute-binding protein family 5" evidence="6">
    <location>
        <begin position="81"/>
        <end position="449"/>
    </location>
</feature>
<dbReference type="GO" id="GO:0042597">
    <property type="term" value="C:periplasmic space"/>
    <property type="evidence" value="ECO:0007669"/>
    <property type="project" value="UniProtKB-ARBA"/>
</dbReference>
<keyword evidence="4 5" id="KW-0732">Signal</keyword>
<evidence type="ECO:0000256" key="4">
    <source>
        <dbReference type="ARBA" id="ARBA00022729"/>
    </source>
</evidence>
<dbReference type="GO" id="GO:0015833">
    <property type="term" value="P:peptide transport"/>
    <property type="evidence" value="ECO:0007669"/>
    <property type="project" value="TreeGrafter"/>
</dbReference>
<keyword evidence="3" id="KW-0813">Transport</keyword>